<dbReference type="EMBL" id="BCLY01000001">
    <property type="protein sequence ID" value="GAQ02957.1"/>
    <property type="molecule type" value="Genomic_DNA"/>
</dbReference>
<reference evidence="2 3" key="1">
    <citation type="submission" date="2015-11" db="EMBL/GenBank/DDBJ databases">
        <title>Aspergillus lentulus strain IFM 54703T.</title>
        <authorList>
            <person name="Kusuya Y."/>
            <person name="Sakai K."/>
            <person name="Kamei K."/>
            <person name="Takahashi H."/>
            <person name="Yaguchi T."/>
        </authorList>
    </citation>
    <scope>NUCLEOTIDE SEQUENCE [LARGE SCALE GENOMIC DNA]</scope>
    <source>
        <strain evidence="2 3">IFM 54703</strain>
    </source>
</reference>
<dbReference type="AlphaFoldDB" id="A0AAN4T6N6"/>
<accession>A0AAN4T6N6</accession>
<dbReference type="InterPro" id="IPR020864">
    <property type="entry name" value="MACPF"/>
</dbReference>
<gene>
    <name evidence="2" type="ORF">ALT_0278</name>
</gene>
<feature type="domain" description="MACPF" evidence="1">
    <location>
        <begin position="114"/>
        <end position="224"/>
    </location>
</feature>
<sequence length="394" mass="43029">MSSSMLASCDFLGRSIIFRPGDDIFDVSSLLDRSDKHVIVGLNYEDRTEKIPGNPKDYEFEAKAELSVNYAGVSVSGSASYSQTSSFKSDSIYGLWSLDQKTHSIFLDGDQTSTISEDFRRAYKSFLGHWGTHYIKECYLGTRYLLRIVKKSESSDTKESMTANIEAEYGSIVKAKGEVKSTEASSNRKDGATDAIVNVRLEEFGTLLKNKTARMNPISVWVNSCRMLSVPSIRCQGLGFDAIIDTASVHHDIWFNVSGPRISIEPASRQGCTLHELTTSSYVANFALNSSNIVSTLVGGADALIEEATKFAGLNDTLERYHPLGLPMSVRLKISGLASAGPVRFYFKTGCGEVTLRGSSQSSSSTIKMPDGRSFVEGVVVLPKLLATGDYEVV</sequence>
<comment type="caution">
    <text evidence="2">The sequence shown here is derived from an EMBL/GenBank/DDBJ whole genome shotgun (WGS) entry which is preliminary data.</text>
</comment>
<protein>
    <recommendedName>
        <fullName evidence="1">MACPF domain-containing protein</fullName>
    </recommendedName>
</protein>
<proteinExistence type="predicted"/>
<dbReference type="Proteomes" id="UP000051487">
    <property type="component" value="Unassembled WGS sequence"/>
</dbReference>
<name>A0AAN4T6N6_ASPLE</name>
<evidence type="ECO:0000313" key="3">
    <source>
        <dbReference type="Proteomes" id="UP000051487"/>
    </source>
</evidence>
<dbReference type="Pfam" id="PF01823">
    <property type="entry name" value="MACPF"/>
    <property type="match status" value="1"/>
</dbReference>
<evidence type="ECO:0000313" key="2">
    <source>
        <dbReference type="EMBL" id="GAQ02957.1"/>
    </source>
</evidence>
<evidence type="ECO:0000259" key="1">
    <source>
        <dbReference type="Pfam" id="PF01823"/>
    </source>
</evidence>
<organism evidence="2 3">
    <name type="scientific">Aspergillus lentulus</name>
    <dbReference type="NCBI Taxonomy" id="293939"/>
    <lineage>
        <taxon>Eukaryota</taxon>
        <taxon>Fungi</taxon>
        <taxon>Dikarya</taxon>
        <taxon>Ascomycota</taxon>
        <taxon>Pezizomycotina</taxon>
        <taxon>Eurotiomycetes</taxon>
        <taxon>Eurotiomycetidae</taxon>
        <taxon>Eurotiales</taxon>
        <taxon>Aspergillaceae</taxon>
        <taxon>Aspergillus</taxon>
        <taxon>Aspergillus subgen. Fumigati</taxon>
    </lineage>
</organism>